<protein>
    <submittedName>
        <fullName evidence="1">Uncharacterized protein</fullName>
    </submittedName>
</protein>
<sequence>MSCNQPLPSSSADARKAFDEIAPRLFRWAPTPCSYFFISFL</sequence>
<proteinExistence type="predicted"/>
<evidence type="ECO:0000313" key="1">
    <source>
        <dbReference type="EMBL" id="JAD67722.1"/>
    </source>
</evidence>
<reference evidence="1" key="1">
    <citation type="submission" date="2014-09" db="EMBL/GenBank/DDBJ databases">
        <authorList>
            <person name="Magalhaes I.L.F."/>
            <person name="Oliveira U."/>
            <person name="Santos F.R."/>
            <person name="Vidigal T.H.D.A."/>
            <person name="Brescovit A.D."/>
            <person name="Santos A.J."/>
        </authorList>
    </citation>
    <scope>NUCLEOTIDE SEQUENCE</scope>
    <source>
        <tissue evidence="1">Shoot tissue taken approximately 20 cm above the soil surface</tissue>
    </source>
</reference>
<organism evidence="1">
    <name type="scientific">Arundo donax</name>
    <name type="common">Giant reed</name>
    <name type="synonym">Donax arundinaceus</name>
    <dbReference type="NCBI Taxonomy" id="35708"/>
    <lineage>
        <taxon>Eukaryota</taxon>
        <taxon>Viridiplantae</taxon>
        <taxon>Streptophyta</taxon>
        <taxon>Embryophyta</taxon>
        <taxon>Tracheophyta</taxon>
        <taxon>Spermatophyta</taxon>
        <taxon>Magnoliopsida</taxon>
        <taxon>Liliopsida</taxon>
        <taxon>Poales</taxon>
        <taxon>Poaceae</taxon>
        <taxon>PACMAD clade</taxon>
        <taxon>Arundinoideae</taxon>
        <taxon>Arundineae</taxon>
        <taxon>Arundo</taxon>
    </lineage>
</organism>
<accession>A0A0A9C877</accession>
<reference evidence="1" key="2">
    <citation type="journal article" date="2015" name="Data Brief">
        <title>Shoot transcriptome of the giant reed, Arundo donax.</title>
        <authorList>
            <person name="Barrero R.A."/>
            <person name="Guerrero F.D."/>
            <person name="Moolhuijzen P."/>
            <person name="Goolsby J.A."/>
            <person name="Tidwell J."/>
            <person name="Bellgard S.E."/>
            <person name="Bellgard M.I."/>
        </authorList>
    </citation>
    <scope>NUCLEOTIDE SEQUENCE</scope>
    <source>
        <tissue evidence="1">Shoot tissue taken approximately 20 cm above the soil surface</tissue>
    </source>
</reference>
<name>A0A0A9C877_ARUDO</name>
<dbReference type="AlphaFoldDB" id="A0A0A9C877"/>
<dbReference type="EMBL" id="GBRH01230173">
    <property type="protein sequence ID" value="JAD67722.1"/>
    <property type="molecule type" value="Transcribed_RNA"/>
</dbReference>